<gene>
    <name evidence="3" type="ordered locus">TSIB_0011</name>
</gene>
<evidence type="ECO:0000256" key="1">
    <source>
        <dbReference type="SAM" id="Phobius"/>
    </source>
</evidence>
<dbReference type="Proteomes" id="UP000009079">
    <property type="component" value="Chromosome"/>
</dbReference>
<accession>C6A0D7</accession>
<keyword evidence="1" id="KW-1133">Transmembrane helix</keyword>
<feature type="domain" description="DUF4350" evidence="2">
    <location>
        <begin position="36"/>
        <end position="226"/>
    </location>
</feature>
<dbReference type="STRING" id="604354.TSIB_0011"/>
<feature type="transmembrane region" description="Helical" evidence="1">
    <location>
        <begin position="6"/>
        <end position="26"/>
    </location>
</feature>
<dbReference type="AlphaFoldDB" id="C6A0D7"/>
<dbReference type="KEGG" id="tsi:TSIB_0011"/>
<dbReference type="EMBL" id="CP001463">
    <property type="protein sequence ID" value="ACS89082.1"/>
    <property type="molecule type" value="Genomic_DNA"/>
</dbReference>
<proteinExistence type="predicted"/>
<dbReference type="eggNOG" id="arCOG01314">
    <property type="taxonomic scope" value="Archaea"/>
</dbReference>
<keyword evidence="1" id="KW-0812">Transmembrane</keyword>
<name>C6A0D7_THESM</name>
<feature type="transmembrane region" description="Helical" evidence="1">
    <location>
        <begin position="262"/>
        <end position="282"/>
    </location>
</feature>
<organism evidence="3 4">
    <name type="scientific">Thermococcus sibiricus (strain DSM 12597 / MM 739)</name>
    <dbReference type="NCBI Taxonomy" id="604354"/>
    <lineage>
        <taxon>Archaea</taxon>
        <taxon>Methanobacteriati</taxon>
        <taxon>Methanobacteriota</taxon>
        <taxon>Thermococci</taxon>
        <taxon>Thermococcales</taxon>
        <taxon>Thermococcaceae</taxon>
        <taxon>Thermococcus</taxon>
    </lineage>
</organism>
<evidence type="ECO:0000313" key="4">
    <source>
        <dbReference type="Proteomes" id="UP000009079"/>
    </source>
</evidence>
<reference evidence="3 4" key="1">
    <citation type="journal article" date="2009" name="Appl. Environ. Microbiol.">
        <title>Metabolic versatility and indigenous origin of the archaeon Thermococcus sibiricus, isolated from a siberian oil reservoir, as revealed by genome analysis.</title>
        <authorList>
            <person name="Mardanov A.V."/>
            <person name="Ravin N.V."/>
            <person name="Svetlitchnyi V.A."/>
            <person name="Beletsky A.V."/>
            <person name="Miroshnichenko M.L."/>
            <person name="Bonch-Osmolovskaya E.A."/>
            <person name="Skryabin K.G."/>
        </authorList>
    </citation>
    <scope>NUCLEOTIDE SEQUENCE [LARGE SCALE GENOMIC DNA]</scope>
    <source>
        <strain evidence="4">DSM 12597 / MM 739</strain>
    </source>
</reference>
<evidence type="ECO:0000259" key="2">
    <source>
        <dbReference type="Pfam" id="PF14258"/>
    </source>
</evidence>
<dbReference type="InterPro" id="IPR025646">
    <property type="entry name" value="DUF4350"/>
</dbReference>
<sequence>MNRVFYAIMLIVGVSIMIMPLSVPVFKSSADYSVLNTDWNGVSSFGKLLYSKGEITPVLSTYDSVNLGERKGTLIIVGPNLDFTNEEIVELRKFLENGNALILADDFGTGNEILEGLGLEQRFGRGELITPIYSKNHHYPVTAEIVDSDLSKNVERIVMYNPSVILNSQNALVYTPNSSIFKNNYGAFVIVEKVEHGNGEVILISDPDLFTNSLFRENEEFIKNLLDYASGPFYIDEAHHRDFNPYSSGTITIRRAVNKEFVFYYILLVAAIAFIIESGLWLRVLEKIFSLLLIFAREEKESLEEIIKSLEKDGLNRELLIKIINEIKNGSKLGGSHGR</sequence>
<dbReference type="HOGENOM" id="CLU_069303_0_0_2"/>
<dbReference type="OrthoDB" id="372296at2157"/>
<dbReference type="RefSeq" id="WP_012766043.1">
    <property type="nucleotide sequence ID" value="NC_012883.1"/>
</dbReference>
<keyword evidence="1" id="KW-0472">Membrane</keyword>
<dbReference type="GeneID" id="8094978"/>
<evidence type="ECO:0000313" key="3">
    <source>
        <dbReference type="EMBL" id="ACS89082.1"/>
    </source>
</evidence>
<protein>
    <recommendedName>
        <fullName evidence="2">DUF4350 domain-containing protein</fullName>
    </recommendedName>
</protein>
<keyword evidence="4" id="KW-1185">Reference proteome</keyword>
<dbReference type="Pfam" id="PF14258">
    <property type="entry name" value="DUF4350"/>
    <property type="match status" value="1"/>
</dbReference>